<dbReference type="Pfam" id="PF10756">
    <property type="entry name" value="bPH_6"/>
    <property type="match status" value="1"/>
</dbReference>
<gene>
    <name evidence="3" type="ORF">KOI35_10835</name>
</gene>
<organism evidence="3 4">
    <name type="scientific">Paractinoplanes bogorensis</name>
    <dbReference type="NCBI Taxonomy" id="1610840"/>
    <lineage>
        <taxon>Bacteria</taxon>
        <taxon>Bacillati</taxon>
        <taxon>Actinomycetota</taxon>
        <taxon>Actinomycetes</taxon>
        <taxon>Micromonosporales</taxon>
        <taxon>Micromonosporaceae</taxon>
        <taxon>Paractinoplanes</taxon>
    </lineage>
</organism>
<dbReference type="RefSeq" id="WP_215786124.1">
    <property type="nucleotide sequence ID" value="NZ_JAHKKG010000003.1"/>
</dbReference>
<keyword evidence="1" id="KW-0472">Membrane</keyword>
<dbReference type="Proteomes" id="UP001519654">
    <property type="component" value="Unassembled WGS sequence"/>
</dbReference>
<dbReference type="InterPro" id="IPR019692">
    <property type="entry name" value="CFP-6_PH"/>
</dbReference>
<sequence>MPTVLRPPVWMRVLPSALFLLLAVVLIGGGLDEGSWLVPGGLATGAVAVAVAVRVWVLRVEIRPTGLVLVNWLRTVRVAWPEIYRCGTDDEGVRIEMADGRQLRASAFQHGTRAIAVARKPAREAAKRMEEARRRHRS</sequence>
<keyword evidence="1" id="KW-0812">Transmembrane</keyword>
<evidence type="ECO:0000259" key="2">
    <source>
        <dbReference type="Pfam" id="PF10756"/>
    </source>
</evidence>
<reference evidence="3 4" key="1">
    <citation type="submission" date="2021-06" db="EMBL/GenBank/DDBJ databases">
        <title>Actinoplanes lichenicola sp. nov., and Actinoplanes ovalisporus sp. nov., isolated from lichen in Thailand.</title>
        <authorList>
            <person name="Saeng-In P."/>
            <person name="Kanchanasin P."/>
            <person name="Yuki M."/>
            <person name="Kudo T."/>
            <person name="Ohkuma M."/>
            <person name="Phongsopitanun W."/>
            <person name="Tanasupawat S."/>
        </authorList>
    </citation>
    <scope>NUCLEOTIDE SEQUENCE [LARGE SCALE GENOMIC DNA]</scope>
    <source>
        <strain evidence="3 4">NBRC 110975</strain>
    </source>
</reference>
<evidence type="ECO:0000313" key="4">
    <source>
        <dbReference type="Proteomes" id="UP001519654"/>
    </source>
</evidence>
<feature type="transmembrane region" description="Helical" evidence="1">
    <location>
        <begin position="37"/>
        <end position="57"/>
    </location>
</feature>
<comment type="caution">
    <text evidence="3">The sequence shown here is derived from an EMBL/GenBank/DDBJ whole genome shotgun (WGS) entry which is preliminary data.</text>
</comment>
<proteinExistence type="predicted"/>
<feature type="domain" description="Low molecular weight protein antigen 6 PH" evidence="2">
    <location>
        <begin position="58"/>
        <end position="117"/>
    </location>
</feature>
<keyword evidence="1" id="KW-1133">Transmembrane helix</keyword>
<accession>A0ABS5YKJ6</accession>
<name>A0ABS5YKJ6_9ACTN</name>
<dbReference type="EMBL" id="JAHKKG010000003">
    <property type="protein sequence ID" value="MBU2663984.1"/>
    <property type="molecule type" value="Genomic_DNA"/>
</dbReference>
<evidence type="ECO:0000313" key="3">
    <source>
        <dbReference type="EMBL" id="MBU2663984.1"/>
    </source>
</evidence>
<protein>
    <submittedName>
        <fullName evidence="3">PH domain-containing protein</fullName>
    </submittedName>
</protein>
<keyword evidence="4" id="KW-1185">Reference proteome</keyword>
<feature type="transmembrane region" description="Helical" evidence="1">
    <location>
        <begin position="12"/>
        <end position="31"/>
    </location>
</feature>
<evidence type="ECO:0000256" key="1">
    <source>
        <dbReference type="SAM" id="Phobius"/>
    </source>
</evidence>